<dbReference type="AlphaFoldDB" id="A0AAN9SJI2"/>
<evidence type="ECO:0000313" key="1">
    <source>
        <dbReference type="EMBL" id="KAK7396460.1"/>
    </source>
</evidence>
<protein>
    <submittedName>
        <fullName evidence="1">Uncharacterized protein</fullName>
    </submittedName>
</protein>
<name>A0AAN9SJI2_PSOTE</name>
<accession>A0AAN9SJI2</accession>
<organism evidence="1 2">
    <name type="scientific">Psophocarpus tetragonolobus</name>
    <name type="common">Winged bean</name>
    <name type="synonym">Dolichos tetragonolobus</name>
    <dbReference type="NCBI Taxonomy" id="3891"/>
    <lineage>
        <taxon>Eukaryota</taxon>
        <taxon>Viridiplantae</taxon>
        <taxon>Streptophyta</taxon>
        <taxon>Embryophyta</taxon>
        <taxon>Tracheophyta</taxon>
        <taxon>Spermatophyta</taxon>
        <taxon>Magnoliopsida</taxon>
        <taxon>eudicotyledons</taxon>
        <taxon>Gunneridae</taxon>
        <taxon>Pentapetalae</taxon>
        <taxon>rosids</taxon>
        <taxon>fabids</taxon>
        <taxon>Fabales</taxon>
        <taxon>Fabaceae</taxon>
        <taxon>Papilionoideae</taxon>
        <taxon>50 kb inversion clade</taxon>
        <taxon>NPAAA clade</taxon>
        <taxon>indigoferoid/millettioid clade</taxon>
        <taxon>Phaseoleae</taxon>
        <taxon>Psophocarpus</taxon>
    </lineage>
</organism>
<reference evidence="1 2" key="1">
    <citation type="submission" date="2024-01" db="EMBL/GenBank/DDBJ databases">
        <title>The genomes of 5 underutilized Papilionoideae crops provide insights into root nodulation and disease resistanc.</title>
        <authorList>
            <person name="Jiang F."/>
        </authorList>
    </citation>
    <scope>NUCLEOTIDE SEQUENCE [LARGE SCALE GENOMIC DNA]</scope>
    <source>
        <strain evidence="1">DUOXIRENSHENG_FW03</strain>
        <tissue evidence="1">Leaves</tissue>
    </source>
</reference>
<evidence type="ECO:0000313" key="2">
    <source>
        <dbReference type="Proteomes" id="UP001386955"/>
    </source>
</evidence>
<keyword evidence="2" id="KW-1185">Reference proteome</keyword>
<comment type="caution">
    <text evidence="1">The sequence shown here is derived from an EMBL/GenBank/DDBJ whole genome shotgun (WGS) entry which is preliminary data.</text>
</comment>
<dbReference type="Proteomes" id="UP001386955">
    <property type="component" value="Unassembled WGS sequence"/>
</dbReference>
<proteinExistence type="predicted"/>
<gene>
    <name evidence="1" type="ORF">VNO78_17491</name>
</gene>
<sequence length="90" mass="10259">MRNPDWIMEMANECRVGIKFGDLWRQLCRVGAFLYSDVLHCPQPLLTHSPLTTRTVSPPIALPRVLIKDRTFSFIGCRGPRLCVILPIPI</sequence>
<dbReference type="EMBL" id="JAYMYS010000004">
    <property type="protein sequence ID" value="KAK7396460.1"/>
    <property type="molecule type" value="Genomic_DNA"/>
</dbReference>